<dbReference type="GO" id="GO:0008795">
    <property type="term" value="F:NAD+ synthase activity"/>
    <property type="evidence" value="ECO:0007669"/>
    <property type="project" value="UniProtKB-UniRule"/>
</dbReference>
<dbReference type="Gene3D" id="3.60.110.10">
    <property type="entry name" value="Carbon-nitrogen hydrolase"/>
    <property type="match status" value="1"/>
</dbReference>
<evidence type="ECO:0000256" key="7">
    <source>
        <dbReference type="HAMAP-Rule" id="MF_02090"/>
    </source>
</evidence>
<evidence type="ECO:0000256" key="10">
    <source>
        <dbReference type="SAM" id="MobiDB-lite"/>
    </source>
</evidence>
<feature type="binding site" evidence="7">
    <location>
        <position position="410"/>
    </location>
    <ligand>
        <name>ATP</name>
        <dbReference type="ChEBI" id="CHEBI:30616"/>
    </ligand>
</feature>
<evidence type="ECO:0000259" key="11">
    <source>
        <dbReference type="PROSITE" id="PS50263"/>
    </source>
</evidence>
<feature type="active site" description="Nucleophile; for glutaminase activity" evidence="7">
    <location>
        <position position="152"/>
    </location>
</feature>
<feature type="active site" description="Proton acceptor; for glutaminase activity" evidence="7">
    <location>
        <position position="45"/>
    </location>
</feature>
<dbReference type="PANTHER" id="PTHR23090">
    <property type="entry name" value="NH 3 /GLUTAMINE-DEPENDENT NAD + SYNTHETASE"/>
    <property type="match status" value="1"/>
</dbReference>
<comment type="similarity">
    <text evidence="9">Belongs to the NAD synthetase family.</text>
</comment>
<feature type="binding site" evidence="7">
    <location>
        <position position="415"/>
    </location>
    <ligand>
        <name>deamido-NAD(+)</name>
        <dbReference type="ChEBI" id="CHEBI:58437"/>
        <note>ligand shared between two neighboring subunits</note>
    </ligand>
</feature>
<keyword evidence="13" id="KW-1185">Reference proteome</keyword>
<dbReference type="GO" id="GO:0005524">
    <property type="term" value="F:ATP binding"/>
    <property type="evidence" value="ECO:0007669"/>
    <property type="project" value="UniProtKB-UniRule"/>
</dbReference>
<dbReference type="GO" id="GO:0004359">
    <property type="term" value="F:glutaminase activity"/>
    <property type="evidence" value="ECO:0007669"/>
    <property type="project" value="InterPro"/>
</dbReference>
<dbReference type="Pfam" id="PF02540">
    <property type="entry name" value="NAD_synthase"/>
    <property type="match status" value="1"/>
</dbReference>
<name>A0A1T5HFE9_9BACT</name>
<dbReference type="InterPro" id="IPR014729">
    <property type="entry name" value="Rossmann-like_a/b/a_fold"/>
</dbReference>
<dbReference type="AlphaFoldDB" id="A0A1T5HFE9"/>
<dbReference type="InterPro" id="IPR022310">
    <property type="entry name" value="NAD/GMP_synthase"/>
</dbReference>
<organism evidence="12 13">
    <name type="scientific">Alkalitalea saponilacus</name>
    <dbReference type="NCBI Taxonomy" id="889453"/>
    <lineage>
        <taxon>Bacteria</taxon>
        <taxon>Pseudomonadati</taxon>
        <taxon>Bacteroidota</taxon>
        <taxon>Bacteroidia</taxon>
        <taxon>Marinilabiliales</taxon>
        <taxon>Marinilabiliaceae</taxon>
        <taxon>Alkalitalea</taxon>
    </lineage>
</organism>
<dbReference type="Pfam" id="PF00795">
    <property type="entry name" value="CN_hydrolase"/>
    <property type="match status" value="1"/>
</dbReference>
<feature type="domain" description="CN hydrolase" evidence="11">
    <location>
        <begin position="5"/>
        <end position="263"/>
    </location>
</feature>
<feature type="binding site" evidence="7">
    <location>
        <begin position="303"/>
        <end position="310"/>
    </location>
    <ligand>
        <name>ATP</name>
        <dbReference type="ChEBI" id="CHEBI:30616"/>
    </ligand>
</feature>
<feature type="binding site" evidence="7">
    <location>
        <position position="193"/>
    </location>
    <ligand>
        <name>L-glutamine</name>
        <dbReference type="ChEBI" id="CHEBI:58359"/>
    </ligand>
</feature>
<dbReference type="PANTHER" id="PTHR23090:SF9">
    <property type="entry name" value="GLUTAMINE-DEPENDENT NAD(+) SYNTHETASE"/>
    <property type="match status" value="1"/>
</dbReference>
<keyword evidence="3 7" id="KW-0436">Ligase</keyword>
<dbReference type="EC" id="6.3.5.1" evidence="7 8"/>
<dbReference type="InterPro" id="IPR014445">
    <property type="entry name" value="Gln-dep_NAD_synthase"/>
</dbReference>
<evidence type="ECO:0000256" key="5">
    <source>
        <dbReference type="ARBA" id="ARBA00022840"/>
    </source>
</evidence>
<dbReference type="PROSITE" id="PS50263">
    <property type="entry name" value="CN_HYDROLASE"/>
    <property type="match status" value="1"/>
</dbReference>
<keyword evidence="6 7" id="KW-0520">NAD</keyword>
<comment type="catalytic activity">
    <reaction evidence="7 8">
        <text>deamido-NAD(+) + L-glutamine + ATP + H2O = L-glutamate + AMP + diphosphate + NAD(+) + H(+)</text>
        <dbReference type="Rhea" id="RHEA:24384"/>
        <dbReference type="ChEBI" id="CHEBI:15377"/>
        <dbReference type="ChEBI" id="CHEBI:15378"/>
        <dbReference type="ChEBI" id="CHEBI:29985"/>
        <dbReference type="ChEBI" id="CHEBI:30616"/>
        <dbReference type="ChEBI" id="CHEBI:33019"/>
        <dbReference type="ChEBI" id="CHEBI:57540"/>
        <dbReference type="ChEBI" id="CHEBI:58359"/>
        <dbReference type="ChEBI" id="CHEBI:58437"/>
        <dbReference type="ChEBI" id="CHEBI:456215"/>
        <dbReference type="EC" id="6.3.5.1"/>
    </reaction>
</comment>
<dbReference type="Proteomes" id="UP000191055">
    <property type="component" value="Unassembled WGS sequence"/>
</dbReference>
<dbReference type="SUPFAM" id="SSF52402">
    <property type="entry name" value="Adenine nucleotide alpha hydrolases-like"/>
    <property type="match status" value="1"/>
</dbReference>
<comment type="function">
    <text evidence="7">Catalyzes the ATP-dependent amidation of deamido-NAD to form NAD. Uses L-glutamine as a nitrogen source.</text>
</comment>
<dbReference type="PIRSF" id="PIRSF006630">
    <property type="entry name" value="NADS_GAT"/>
    <property type="match status" value="1"/>
</dbReference>
<feature type="active site" description="For glutaminase activity" evidence="7">
    <location>
        <position position="116"/>
    </location>
</feature>
<dbReference type="EMBL" id="FUYV01000013">
    <property type="protein sequence ID" value="SKC19364.1"/>
    <property type="molecule type" value="Genomic_DNA"/>
</dbReference>
<dbReference type="InterPro" id="IPR036526">
    <property type="entry name" value="C-N_Hydrolase_sf"/>
</dbReference>
<evidence type="ECO:0000256" key="2">
    <source>
        <dbReference type="ARBA" id="ARBA00007145"/>
    </source>
</evidence>
<dbReference type="NCBIfam" id="TIGR00552">
    <property type="entry name" value="nadE"/>
    <property type="match status" value="1"/>
</dbReference>
<keyword evidence="4 7" id="KW-0547">Nucleotide-binding</keyword>
<accession>A0A1T5HFE9</accession>
<reference evidence="12 13" key="1">
    <citation type="submission" date="2017-02" db="EMBL/GenBank/DDBJ databases">
        <authorList>
            <person name="Peterson S.W."/>
        </authorList>
    </citation>
    <scope>NUCLEOTIDE SEQUENCE [LARGE SCALE GENOMIC DNA]</scope>
    <source>
        <strain evidence="12 13">DSM 24412</strain>
    </source>
</reference>
<dbReference type="InterPro" id="IPR003694">
    <property type="entry name" value="NAD_synthase"/>
</dbReference>
<proteinExistence type="inferred from homology"/>
<dbReference type="RefSeq" id="WP_232468378.1">
    <property type="nucleotide sequence ID" value="NZ_CP021904.1"/>
</dbReference>
<evidence type="ECO:0000256" key="1">
    <source>
        <dbReference type="ARBA" id="ARBA00005188"/>
    </source>
</evidence>
<protein>
    <recommendedName>
        <fullName evidence="7 8">Glutamine-dependent NAD(+) synthetase</fullName>
        <ecNumber evidence="7 8">6.3.5.1</ecNumber>
    </recommendedName>
    <alternativeName>
        <fullName evidence="7 8">NAD(+) synthase [glutamine-hydrolyzing]</fullName>
    </alternativeName>
</protein>
<comment type="pathway">
    <text evidence="1 7 8">Cofactor biosynthesis; NAD(+) biosynthesis; NAD(+) from deamido-NAD(+) (L-Gln route): step 1/1.</text>
</comment>
<dbReference type="FunFam" id="3.40.50.620:FF:000106">
    <property type="entry name" value="Glutamine-dependent NAD(+) synthetase"/>
    <property type="match status" value="1"/>
</dbReference>
<keyword evidence="5 7" id="KW-0067">ATP-binding</keyword>
<feature type="binding site" evidence="7">
    <location>
        <position position="386"/>
    </location>
    <ligand>
        <name>deamido-NAD(+)</name>
        <dbReference type="ChEBI" id="CHEBI:58437"/>
        <note>ligand shared between two neighboring subunits</note>
    </ligand>
</feature>
<feature type="region of interest" description="Disordered" evidence="10">
    <location>
        <begin position="459"/>
        <end position="478"/>
    </location>
</feature>
<dbReference type="GO" id="GO:0003952">
    <property type="term" value="F:NAD+ synthase (glutamine-hydrolyzing) activity"/>
    <property type="evidence" value="ECO:0007669"/>
    <property type="project" value="UniProtKB-UniRule"/>
</dbReference>
<comment type="similarity">
    <text evidence="2 7 8">In the C-terminal section; belongs to the NAD synthetase family.</text>
</comment>
<dbReference type="GO" id="GO:0009435">
    <property type="term" value="P:NAD+ biosynthetic process"/>
    <property type="evidence" value="ECO:0007669"/>
    <property type="project" value="UniProtKB-UniRule"/>
</dbReference>
<evidence type="ECO:0000313" key="12">
    <source>
        <dbReference type="EMBL" id="SKC19364.1"/>
    </source>
</evidence>
<dbReference type="CDD" id="cd07570">
    <property type="entry name" value="GAT_Gln-NAD-synth"/>
    <property type="match status" value="1"/>
</dbReference>
<dbReference type="SUPFAM" id="SSF56317">
    <property type="entry name" value="Carbon-nitrogen hydrolase"/>
    <property type="match status" value="1"/>
</dbReference>
<dbReference type="InterPro" id="IPR003010">
    <property type="entry name" value="C-N_Hydrolase"/>
</dbReference>
<comment type="caution">
    <text evidence="7">Lacks conserved residue(s) required for the propagation of feature annotation.</text>
</comment>
<evidence type="ECO:0000313" key="13">
    <source>
        <dbReference type="Proteomes" id="UP000191055"/>
    </source>
</evidence>
<feature type="binding site" evidence="7">
    <location>
        <position position="525"/>
    </location>
    <ligand>
        <name>deamido-NAD(+)</name>
        <dbReference type="ChEBI" id="CHEBI:58437"/>
        <note>ligand shared between two neighboring subunits</note>
    </ligand>
</feature>
<sequence length="552" mass="61926">MQAPIKLALSQLNYKIGDFDANKAKIINEIKKAAENHVDLIIFSELAICGYPPLDMLTREEFVRKAIDCMHEIAKHCQTVTAIVGGPSINPGSKGKQLFNSAWLLSDGDARPVVHKTLLPTYDVFDEYRYFQPNQDFNVISFKGHRIAITICEDIWDDRPIENAFDRNHLYTLSPMQKLAALRPTFAINIAASPFSYHQHEIRKQVVCKKAAQYQIPVFYVNQTGANTELIFDGGSMVISPAGEVMHRLGFFKEETFYTKFNEPATPNKSEEKPSEIELIYQALVTGVRDYFNKSSLKKALVGLSGGIDSALTAAIAVAALGKENVHGILMPSQYSSDHSVTDARDLAENLGMSYEIIPIKDIVLQFDFALQNSFSGRESDITEENIQARIRGTLLMAYSNKFGNILLNTSNKSEAAVGYGTLYGDMNGGLSVLGDVYKTRVFEMCRFLNRNEEIIPENTISKPPSAELRPDQKDSDSLPEYDLLDAILFRYIEQNRSAKEIVSEGFDQNTVLKTIQMVNRNEHKRFQAPPVLRVSGKAFGFGRRMPLVARY</sequence>
<feature type="binding site" evidence="7">
    <location>
        <position position="122"/>
    </location>
    <ligand>
        <name>L-glutamine</name>
        <dbReference type="ChEBI" id="CHEBI:58359"/>
    </ligand>
</feature>
<evidence type="ECO:0000256" key="8">
    <source>
        <dbReference type="PIRNR" id="PIRNR006630"/>
    </source>
</evidence>
<evidence type="ECO:0000256" key="3">
    <source>
        <dbReference type="ARBA" id="ARBA00022598"/>
    </source>
</evidence>
<dbReference type="GO" id="GO:0005737">
    <property type="term" value="C:cytoplasm"/>
    <property type="evidence" value="ECO:0007669"/>
    <property type="project" value="InterPro"/>
</dbReference>
<dbReference type="NCBIfam" id="NF010588">
    <property type="entry name" value="PRK13981.1"/>
    <property type="match status" value="1"/>
</dbReference>
<dbReference type="UniPathway" id="UPA00253">
    <property type="reaction ID" value="UER00334"/>
</dbReference>
<dbReference type="Gene3D" id="3.40.50.620">
    <property type="entry name" value="HUPs"/>
    <property type="match status" value="1"/>
</dbReference>
<dbReference type="STRING" id="889453.SAMN03080601_02266"/>
<evidence type="ECO:0000256" key="4">
    <source>
        <dbReference type="ARBA" id="ARBA00022741"/>
    </source>
</evidence>
<dbReference type="CDD" id="cd00553">
    <property type="entry name" value="NAD_synthase"/>
    <property type="match status" value="1"/>
</dbReference>
<gene>
    <name evidence="7" type="primary">nadE</name>
    <name evidence="12" type="ORF">SAMN03080601_02266</name>
</gene>
<dbReference type="HAMAP" id="MF_02090">
    <property type="entry name" value="NadE_glutamine_dep"/>
    <property type="match status" value="1"/>
</dbReference>
<evidence type="ECO:0000256" key="9">
    <source>
        <dbReference type="RuleBase" id="RU003811"/>
    </source>
</evidence>
<evidence type="ECO:0000256" key="6">
    <source>
        <dbReference type="ARBA" id="ARBA00023027"/>
    </source>
</evidence>